<feature type="transmembrane region" description="Helical" evidence="7">
    <location>
        <begin position="334"/>
        <end position="353"/>
    </location>
</feature>
<evidence type="ECO:0000256" key="5">
    <source>
        <dbReference type="ARBA" id="ARBA00022989"/>
    </source>
</evidence>
<sequence>MAPVKVFPEDQSGKNVKIKHADWHVSAEELIDENHVHWRDLTTTEKLATVVQCAAKLATMFLIVFTFVITLGLLSTVFNLIGGIGIGKVIKNSPVIQNPVSAAIIGAVLTVILQSSSTLLSILVGVISGRLLTVHRAIPILIGAEMGGSIMNALISLSYSGDRLQFRRAFAAATMNDIFNFVCFIVLLPLEIVLAPIEKLSGLIVAPLSTVKAGQFKTLNALTDPIINQIIVIDAEGLNAAAASNATNDTQADTFVRRCVDLATDERVPFCPYDHLFANSTWSDTTIGVVLLLICVGSLVICLVGIVKLMQDLLAGRIAFLLRRVMDKRLPKPFGWLTDYLVMLFGCAVVMVVQSNNVFVSALTPLVGMGVLTLERLYPLIIGSNLGNCFAGVLAAFSADPVMLGATLQIAVCDALYNVFAILLFYPIPFLRRIPIKLAMMFGNITAEYRWFALIYIIVVFVLFPAFLLGISFLPPVAMFTILGLITVTATILLILSFIQKRWPKMLPETLRTWKFLPIWLRSLQPYDHFMTSHLSKIKCMRRFFPKPQFDAEGNRVNSGASLISSKPSDNNMENVTVRTSSHIVTDV</sequence>
<dbReference type="GO" id="GO:0016324">
    <property type="term" value="C:apical plasma membrane"/>
    <property type="evidence" value="ECO:0007669"/>
    <property type="project" value="UniProtKB-SubCell"/>
</dbReference>
<evidence type="ECO:0000256" key="2">
    <source>
        <dbReference type="ARBA" id="ARBA00005808"/>
    </source>
</evidence>
<evidence type="ECO:0000256" key="7">
    <source>
        <dbReference type="SAM" id="Phobius"/>
    </source>
</evidence>
<keyword evidence="5 7" id="KW-1133">Transmembrane helix</keyword>
<evidence type="ECO:0000256" key="6">
    <source>
        <dbReference type="ARBA" id="ARBA00023136"/>
    </source>
</evidence>
<dbReference type="Proteomes" id="UP000492821">
    <property type="component" value="Unassembled WGS sequence"/>
</dbReference>
<reference evidence="8" key="1">
    <citation type="journal article" date="2013" name="Genetics">
        <title>The draft genome and transcriptome of Panagrellus redivivus are shaped by the harsh demands of a free-living lifestyle.</title>
        <authorList>
            <person name="Srinivasan J."/>
            <person name="Dillman A.R."/>
            <person name="Macchietto M.G."/>
            <person name="Heikkinen L."/>
            <person name="Lakso M."/>
            <person name="Fracchia K.M."/>
            <person name="Antoshechkin I."/>
            <person name="Mortazavi A."/>
            <person name="Wong G."/>
            <person name="Sternberg P.W."/>
        </authorList>
    </citation>
    <scope>NUCLEOTIDE SEQUENCE [LARGE SCALE GENOMIC DNA]</scope>
    <source>
        <strain evidence="8">MT8872</strain>
    </source>
</reference>
<keyword evidence="3" id="KW-1003">Cell membrane</keyword>
<name>A0A7E4WCN4_PANRE</name>
<organism evidence="8 9">
    <name type="scientific">Panagrellus redivivus</name>
    <name type="common">Microworm</name>
    <dbReference type="NCBI Taxonomy" id="6233"/>
    <lineage>
        <taxon>Eukaryota</taxon>
        <taxon>Metazoa</taxon>
        <taxon>Ecdysozoa</taxon>
        <taxon>Nematoda</taxon>
        <taxon>Chromadorea</taxon>
        <taxon>Rhabditida</taxon>
        <taxon>Tylenchina</taxon>
        <taxon>Panagrolaimomorpha</taxon>
        <taxon>Panagrolaimoidea</taxon>
        <taxon>Panagrolaimidae</taxon>
        <taxon>Panagrellus</taxon>
    </lineage>
</organism>
<comment type="similarity">
    <text evidence="2">Belongs to the SLC34A transporter family.</text>
</comment>
<dbReference type="Pfam" id="PF02690">
    <property type="entry name" value="Na_Pi_cotrans"/>
    <property type="match status" value="1"/>
</dbReference>
<feature type="transmembrane region" description="Helical" evidence="7">
    <location>
        <begin position="477"/>
        <end position="499"/>
    </location>
</feature>
<keyword evidence="6 7" id="KW-0472">Membrane</keyword>
<dbReference type="WBParaSite" id="Pan_g9739.t1">
    <property type="protein sequence ID" value="Pan_g9739.t1"/>
    <property type="gene ID" value="Pan_g9739"/>
</dbReference>
<dbReference type="GO" id="GO:0005436">
    <property type="term" value="F:sodium:phosphate symporter activity"/>
    <property type="evidence" value="ECO:0007669"/>
    <property type="project" value="InterPro"/>
</dbReference>
<proteinExistence type="inferred from homology"/>
<evidence type="ECO:0000256" key="1">
    <source>
        <dbReference type="ARBA" id="ARBA00004424"/>
    </source>
</evidence>
<evidence type="ECO:0000313" key="9">
    <source>
        <dbReference type="WBParaSite" id="Pan_g9739.t1"/>
    </source>
</evidence>
<feature type="transmembrane region" description="Helical" evidence="7">
    <location>
        <begin position="102"/>
        <end position="125"/>
    </location>
</feature>
<dbReference type="InterPro" id="IPR003841">
    <property type="entry name" value="Na/Pi_transpt"/>
</dbReference>
<dbReference type="NCBIfam" id="TIGR01013">
    <property type="entry name" value="2a58"/>
    <property type="match status" value="1"/>
</dbReference>
<dbReference type="GO" id="GO:0044341">
    <property type="term" value="P:sodium-dependent phosphate transport"/>
    <property type="evidence" value="ECO:0007669"/>
    <property type="project" value="InterPro"/>
</dbReference>
<protein>
    <submittedName>
        <fullName evidence="9">Na+/Pi-cotransporter</fullName>
    </submittedName>
</protein>
<evidence type="ECO:0000256" key="3">
    <source>
        <dbReference type="ARBA" id="ARBA00022475"/>
    </source>
</evidence>
<keyword evidence="8" id="KW-1185">Reference proteome</keyword>
<feature type="transmembrane region" description="Helical" evidence="7">
    <location>
        <begin position="451"/>
        <end position="471"/>
    </location>
</feature>
<feature type="transmembrane region" description="Helical" evidence="7">
    <location>
        <begin position="286"/>
        <end position="307"/>
    </location>
</feature>
<evidence type="ECO:0000256" key="4">
    <source>
        <dbReference type="ARBA" id="ARBA00022692"/>
    </source>
</evidence>
<keyword evidence="4 7" id="KW-0812">Transmembrane</keyword>
<comment type="subcellular location">
    <subcellularLocation>
        <location evidence="1">Apical cell membrane</location>
        <topology evidence="1">Multi-pass membrane protein</topology>
    </subcellularLocation>
</comment>
<reference evidence="9" key="2">
    <citation type="submission" date="2020-10" db="UniProtKB">
        <authorList>
            <consortium name="WormBaseParasite"/>
        </authorList>
    </citation>
    <scope>IDENTIFICATION</scope>
</reference>
<dbReference type="PANTHER" id="PTHR10010:SF46">
    <property type="entry name" value="SODIUM-DEPENDENT PHOSPHATE TRANSPORT PROTEIN 2B"/>
    <property type="match status" value="1"/>
</dbReference>
<feature type="transmembrane region" description="Helical" evidence="7">
    <location>
        <begin position="137"/>
        <end position="157"/>
    </location>
</feature>
<feature type="transmembrane region" description="Helical" evidence="7">
    <location>
        <begin position="57"/>
        <end position="81"/>
    </location>
</feature>
<accession>A0A7E4WCN4</accession>
<feature type="transmembrane region" description="Helical" evidence="7">
    <location>
        <begin position="415"/>
        <end position="431"/>
    </location>
</feature>
<evidence type="ECO:0000313" key="8">
    <source>
        <dbReference type="Proteomes" id="UP000492821"/>
    </source>
</evidence>
<dbReference type="PANTHER" id="PTHR10010">
    <property type="entry name" value="SOLUTE CARRIER FAMILY 34 SODIUM PHOSPHATE , MEMBER 2-RELATED"/>
    <property type="match status" value="1"/>
</dbReference>
<dbReference type="AlphaFoldDB" id="A0A7E4WCN4"/>
<feature type="transmembrane region" description="Helical" evidence="7">
    <location>
        <begin position="178"/>
        <end position="197"/>
    </location>
</feature>